<comment type="caution">
    <text evidence="1">The sequence shown here is derived from an EMBL/GenBank/DDBJ whole genome shotgun (WGS) entry which is preliminary data.</text>
</comment>
<proteinExistence type="predicted"/>
<gene>
    <name evidence="1" type="ORF">BG61_13020</name>
</gene>
<evidence type="ECO:0000313" key="1">
    <source>
        <dbReference type="EMBL" id="KDR42057.1"/>
    </source>
</evidence>
<protein>
    <submittedName>
        <fullName evidence="1">Uncharacterized protein</fullName>
    </submittedName>
</protein>
<name>A0A069PNM7_9BURK</name>
<dbReference type="AlphaFoldDB" id="A0A069PNM7"/>
<evidence type="ECO:0000313" key="2">
    <source>
        <dbReference type="Proteomes" id="UP000027466"/>
    </source>
</evidence>
<accession>A0A069PNM7</accession>
<keyword evidence="2" id="KW-1185">Reference proteome</keyword>
<dbReference type="RefSeq" id="WP_035935798.1">
    <property type="nucleotide sequence ID" value="NZ_CADFFX010000002.1"/>
</dbReference>
<reference evidence="1 2" key="1">
    <citation type="submission" date="2014-03" db="EMBL/GenBank/DDBJ databases">
        <title>Draft Genome Sequences of Four Burkholderia Strains.</title>
        <authorList>
            <person name="Liu X.Y."/>
            <person name="Li C.X."/>
            <person name="Xu J.H."/>
        </authorList>
    </citation>
    <scope>NUCLEOTIDE SEQUENCE [LARGE SCALE GENOMIC DNA]</scope>
    <source>
        <strain evidence="1 2">DSM 50014</strain>
    </source>
</reference>
<sequence length="141" mass="15828">MKNLGFLTHQAIFDQAVDHLLSQGRAVLLPHGGGAYHGYCGGCPVGRFIRPRDYMTAMEGIPVRFIDSTRDDVPSYMATGVAALRRALLRSRVNVFDATTVELLSCLQNVHDVFGTWEWNRRLLQIARQFSLSTHRLELVA</sequence>
<dbReference type="STRING" id="60547.GCA_000751215_04533"/>
<organism evidence="1 2">
    <name type="scientific">Caballeronia glathei</name>
    <dbReference type="NCBI Taxonomy" id="60547"/>
    <lineage>
        <taxon>Bacteria</taxon>
        <taxon>Pseudomonadati</taxon>
        <taxon>Pseudomonadota</taxon>
        <taxon>Betaproteobacteria</taxon>
        <taxon>Burkholderiales</taxon>
        <taxon>Burkholderiaceae</taxon>
        <taxon>Caballeronia</taxon>
    </lineage>
</organism>
<dbReference type="EMBL" id="JFHC01000020">
    <property type="protein sequence ID" value="KDR42057.1"/>
    <property type="molecule type" value="Genomic_DNA"/>
</dbReference>
<dbReference type="Proteomes" id="UP000027466">
    <property type="component" value="Unassembled WGS sequence"/>
</dbReference>